<feature type="non-terminal residue" evidence="1">
    <location>
        <position position="1"/>
    </location>
</feature>
<dbReference type="Proteomes" id="UP000054337">
    <property type="component" value="Unassembled WGS sequence"/>
</dbReference>
<dbReference type="EMBL" id="KI968746">
    <property type="protein sequence ID" value="EUN25864.1"/>
    <property type="molecule type" value="Genomic_DNA"/>
</dbReference>
<dbReference type="GeneID" id="26248375"/>
<dbReference type="HOGENOM" id="CLU_2838028_0_0_1"/>
<proteinExistence type="predicted"/>
<keyword evidence="2" id="KW-1185">Reference proteome</keyword>
<name>W7EFU8_BIPV3</name>
<organism evidence="1 2">
    <name type="scientific">Bipolaris victoriae (strain FI3)</name>
    <name type="common">Victoria blight of oats agent</name>
    <name type="synonym">Cochliobolus victoriae</name>
    <dbReference type="NCBI Taxonomy" id="930091"/>
    <lineage>
        <taxon>Eukaryota</taxon>
        <taxon>Fungi</taxon>
        <taxon>Dikarya</taxon>
        <taxon>Ascomycota</taxon>
        <taxon>Pezizomycotina</taxon>
        <taxon>Dothideomycetes</taxon>
        <taxon>Pleosporomycetidae</taxon>
        <taxon>Pleosporales</taxon>
        <taxon>Pleosporineae</taxon>
        <taxon>Pleosporaceae</taxon>
        <taxon>Bipolaris</taxon>
    </lineage>
</organism>
<evidence type="ECO:0000313" key="2">
    <source>
        <dbReference type="Proteomes" id="UP000054337"/>
    </source>
</evidence>
<dbReference type="AlphaFoldDB" id="W7EFU8"/>
<evidence type="ECO:0000313" key="1">
    <source>
        <dbReference type="EMBL" id="EUN25864.1"/>
    </source>
</evidence>
<reference evidence="1 2" key="1">
    <citation type="journal article" date="2013" name="PLoS Genet.">
        <title>Comparative genome structure, secondary metabolite, and effector coding capacity across Cochliobolus pathogens.</title>
        <authorList>
            <person name="Condon B.J."/>
            <person name="Leng Y."/>
            <person name="Wu D."/>
            <person name="Bushley K.E."/>
            <person name="Ohm R.A."/>
            <person name="Otillar R."/>
            <person name="Martin J."/>
            <person name="Schackwitz W."/>
            <person name="Grimwood J."/>
            <person name="MohdZainudin N."/>
            <person name="Xue C."/>
            <person name="Wang R."/>
            <person name="Manning V.A."/>
            <person name="Dhillon B."/>
            <person name="Tu Z.J."/>
            <person name="Steffenson B.J."/>
            <person name="Salamov A."/>
            <person name="Sun H."/>
            <person name="Lowry S."/>
            <person name="LaButti K."/>
            <person name="Han J."/>
            <person name="Copeland A."/>
            <person name="Lindquist E."/>
            <person name="Barry K."/>
            <person name="Schmutz J."/>
            <person name="Baker S.E."/>
            <person name="Ciuffetti L.M."/>
            <person name="Grigoriev I.V."/>
            <person name="Zhong S."/>
            <person name="Turgeon B.G."/>
        </authorList>
    </citation>
    <scope>NUCLEOTIDE SEQUENCE [LARGE SCALE GENOMIC DNA]</scope>
    <source>
        <strain evidence="1 2">FI3</strain>
    </source>
</reference>
<accession>W7EFU8</accession>
<gene>
    <name evidence="1" type="ORF">COCVIDRAFT_102399</name>
</gene>
<protein>
    <submittedName>
        <fullName evidence="1">Uncharacterized protein</fullName>
    </submittedName>
</protein>
<sequence>QGIPIPPCDTSSDVRDRFWVAHDTACQPRAGIHIGFTKKLHRFSQPVALQLSPLSTMTQPLCPTRS</sequence>
<dbReference type="RefSeq" id="XP_014555445.1">
    <property type="nucleotide sequence ID" value="XM_014699959.1"/>
</dbReference>